<dbReference type="InterPro" id="IPR043129">
    <property type="entry name" value="ATPase_NBD"/>
</dbReference>
<dbReference type="PANTHER" id="PTHR18964:SF173">
    <property type="entry name" value="GLUCOKINASE"/>
    <property type="match status" value="1"/>
</dbReference>
<comment type="similarity">
    <text evidence="1">Belongs to the ROK (NagC/XylR) family.</text>
</comment>
<keyword evidence="3" id="KW-1185">Reference proteome</keyword>
<dbReference type="Gene3D" id="1.10.10.10">
    <property type="entry name" value="Winged helix-like DNA-binding domain superfamily/Winged helix DNA-binding domain"/>
    <property type="match status" value="1"/>
</dbReference>
<dbReference type="EMBL" id="BAAAQT010000005">
    <property type="protein sequence ID" value="GAA2172081.1"/>
    <property type="molecule type" value="Genomic_DNA"/>
</dbReference>
<dbReference type="SUPFAM" id="SSF46785">
    <property type="entry name" value="Winged helix' DNA-binding domain"/>
    <property type="match status" value="1"/>
</dbReference>
<accession>A0ABN3ALR5</accession>
<dbReference type="RefSeq" id="WP_344340730.1">
    <property type="nucleotide sequence ID" value="NZ_BAAAQT010000005.1"/>
</dbReference>
<reference evidence="2 3" key="1">
    <citation type="journal article" date="2019" name="Int. J. Syst. Evol. Microbiol.">
        <title>The Global Catalogue of Microorganisms (GCM) 10K type strain sequencing project: providing services to taxonomists for standard genome sequencing and annotation.</title>
        <authorList>
            <consortium name="The Broad Institute Genomics Platform"/>
            <consortium name="The Broad Institute Genome Sequencing Center for Infectious Disease"/>
            <person name="Wu L."/>
            <person name="Ma J."/>
        </authorList>
    </citation>
    <scope>NUCLEOTIDE SEQUENCE [LARGE SCALE GENOMIC DNA]</scope>
    <source>
        <strain evidence="2 3">JCM 16026</strain>
    </source>
</reference>
<organism evidence="2 3">
    <name type="scientific">Agrococcus versicolor</name>
    <dbReference type="NCBI Taxonomy" id="501482"/>
    <lineage>
        <taxon>Bacteria</taxon>
        <taxon>Bacillati</taxon>
        <taxon>Actinomycetota</taxon>
        <taxon>Actinomycetes</taxon>
        <taxon>Micrococcales</taxon>
        <taxon>Microbacteriaceae</taxon>
        <taxon>Agrococcus</taxon>
    </lineage>
</organism>
<dbReference type="InterPro" id="IPR000600">
    <property type="entry name" value="ROK"/>
</dbReference>
<dbReference type="InterPro" id="IPR036388">
    <property type="entry name" value="WH-like_DNA-bd_sf"/>
</dbReference>
<gene>
    <name evidence="2" type="ORF">GCM10009846_08610</name>
</gene>
<sequence length="418" mass="43636">MVSTLPDLRWPVVPDGGVAPEHAASSIATRIACMGSTSKAELVRASGMPRSSVSAQVDWLLHHGVLARAQQRPHVGRGRPAETVELRGDAAHVYAVEMGATATTAAIVDLRGRVLARSRIYLPTSGPPSLALERLGAMLHGLRDEVASSSARSSEPRRVAAIAFPARIDSRTHAPLRPTVLPSWDGHDVVGELEAVLGCPVLLENDCAVRAIAEAGLLGPDSLPLLSVQVGTGVGAGIVDGAGEIYRGANGSAGDVGHIPCSAGGETLCACGSRGCVEAVAAVPAMLARLRALGIVDDESELEGSDLLAHLLRQQDPRATQVVRESAEMVGEVVSALCNALNPRRVVITSGLSSVTHDLLAGVRSVVYARTRALATKDLVVDYSSMAPDLGIAGAYLLGRRLLLQPEQLKRFRAPAVR</sequence>
<proteinExistence type="inferred from homology"/>
<evidence type="ECO:0000313" key="3">
    <source>
        <dbReference type="Proteomes" id="UP001501599"/>
    </source>
</evidence>
<dbReference type="Proteomes" id="UP001501599">
    <property type="component" value="Unassembled WGS sequence"/>
</dbReference>
<evidence type="ECO:0000256" key="1">
    <source>
        <dbReference type="ARBA" id="ARBA00006479"/>
    </source>
</evidence>
<protein>
    <submittedName>
        <fullName evidence="2">ROK family protein</fullName>
    </submittedName>
</protein>
<dbReference type="Pfam" id="PF00480">
    <property type="entry name" value="ROK"/>
    <property type="match status" value="1"/>
</dbReference>
<evidence type="ECO:0000313" key="2">
    <source>
        <dbReference type="EMBL" id="GAA2172081.1"/>
    </source>
</evidence>
<dbReference type="InterPro" id="IPR036390">
    <property type="entry name" value="WH_DNA-bd_sf"/>
</dbReference>
<dbReference type="PANTHER" id="PTHR18964">
    <property type="entry name" value="ROK (REPRESSOR, ORF, KINASE) FAMILY"/>
    <property type="match status" value="1"/>
</dbReference>
<dbReference type="SUPFAM" id="SSF53067">
    <property type="entry name" value="Actin-like ATPase domain"/>
    <property type="match status" value="1"/>
</dbReference>
<name>A0ABN3ALR5_9MICO</name>
<comment type="caution">
    <text evidence="2">The sequence shown here is derived from an EMBL/GenBank/DDBJ whole genome shotgun (WGS) entry which is preliminary data.</text>
</comment>
<dbReference type="Gene3D" id="3.30.420.40">
    <property type="match status" value="2"/>
</dbReference>